<dbReference type="NCBIfam" id="TIGR01488">
    <property type="entry name" value="HAD-SF-IB"/>
    <property type="match status" value="1"/>
</dbReference>
<evidence type="ECO:0000256" key="1">
    <source>
        <dbReference type="ARBA" id="ARBA00022723"/>
    </source>
</evidence>
<dbReference type="InterPro" id="IPR036412">
    <property type="entry name" value="HAD-like_sf"/>
</dbReference>
<keyword evidence="1" id="KW-0479">Metal-binding</keyword>
<dbReference type="InterPro" id="IPR006385">
    <property type="entry name" value="HAD_hydro_SerB1"/>
</dbReference>
<dbReference type="InterPro" id="IPR050582">
    <property type="entry name" value="HAD-like_SerB"/>
</dbReference>
<dbReference type="NCBIfam" id="TIGR01490">
    <property type="entry name" value="HAD-SF-IB-hyp1"/>
    <property type="match status" value="1"/>
</dbReference>
<organism evidence="4 5">
    <name type="scientific">Halioxenophilus aromaticivorans</name>
    <dbReference type="NCBI Taxonomy" id="1306992"/>
    <lineage>
        <taxon>Bacteria</taxon>
        <taxon>Pseudomonadati</taxon>
        <taxon>Pseudomonadota</taxon>
        <taxon>Gammaproteobacteria</taxon>
        <taxon>Alteromonadales</taxon>
        <taxon>Alteromonadaceae</taxon>
        <taxon>Halioxenophilus</taxon>
    </lineage>
</organism>
<protein>
    <submittedName>
        <fullName evidence="4">HAD family hydrolase</fullName>
    </submittedName>
</protein>
<dbReference type="Gene3D" id="1.20.1440.100">
    <property type="entry name" value="SG protein - dephosphorylation function"/>
    <property type="match status" value="1"/>
</dbReference>
<dbReference type="AlphaFoldDB" id="A0AAV3U1X8"/>
<evidence type="ECO:0000313" key="4">
    <source>
        <dbReference type="EMBL" id="GAA4941122.1"/>
    </source>
</evidence>
<sequence>MLRPQTLLAHEEVSVTLAIFDLDNTLIAGDSDHSFGEYLADIGWVDAEQSRATNNRFYEEYKAGTLDILEYSAFALKALVGKSPEVLAQLQQDFLANKIASMELPKARALVEKHRNQGDDLLIITATNRFVTTPIAQWLGIDDMLATEPEWVDNKITGKVVGTPCFQGGKVTRLNTWLTTYPGNLDGAYFYSDSFNDLPLLSKVDNPVAVDPDDTLRAHAEQAGWPIISLRD</sequence>
<dbReference type="CDD" id="cd02612">
    <property type="entry name" value="HAD_PGPPase"/>
    <property type="match status" value="1"/>
</dbReference>
<comment type="caution">
    <text evidence="4">The sequence shown here is derived from an EMBL/GenBank/DDBJ whole genome shotgun (WGS) entry which is preliminary data.</text>
</comment>
<keyword evidence="2 4" id="KW-0378">Hydrolase</keyword>
<dbReference type="Pfam" id="PF12710">
    <property type="entry name" value="HAD"/>
    <property type="match status" value="1"/>
</dbReference>
<name>A0AAV3U1X8_9ALTE</name>
<accession>A0AAV3U1X8</accession>
<gene>
    <name evidence="4" type="ORF">GCM10025791_19380</name>
</gene>
<dbReference type="InterPro" id="IPR023214">
    <property type="entry name" value="HAD_sf"/>
</dbReference>
<dbReference type="PANTHER" id="PTHR43344">
    <property type="entry name" value="PHOSPHOSERINE PHOSPHATASE"/>
    <property type="match status" value="1"/>
</dbReference>
<dbReference type="Gene3D" id="3.40.50.1000">
    <property type="entry name" value="HAD superfamily/HAD-like"/>
    <property type="match status" value="1"/>
</dbReference>
<dbReference type="Proteomes" id="UP001409585">
    <property type="component" value="Unassembled WGS sequence"/>
</dbReference>
<evidence type="ECO:0000256" key="2">
    <source>
        <dbReference type="ARBA" id="ARBA00022801"/>
    </source>
</evidence>
<dbReference type="SUPFAM" id="SSF56784">
    <property type="entry name" value="HAD-like"/>
    <property type="match status" value="1"/>
</dbReference>
<keyword evidence="3" id="KW-0460">Magnesium</keyword>
<proteinExistence type="predicted"/>
<evidence type="ECO:0000256" key="3">
    <source>
        <dbReference type="ARBA" id="ARBA00022842"/>
    </source>
</evidence>
<reference evidence="5" key="1">
    <citation type="journal article" date="2019" name="Int. J. Syst. Evol. Microbiol.">
        <title>The Global Catalogue of Microorganisms (GCM) 10K type strain sequencing project: providing services to taxonomists for standard genome sequencing and annotation.</title>
        <authorList>
            <consortium name="The Broad Institute Genomics Platform"/>
            <consortium name="The Broad Institute Genome Sequencing Center for Infectious Disease"/>
            <person name="Wu L."/>
            <person name="Ma J."/>
        </authorList>
    </citation>
    <scope>NUCLEOTIDE SEQUENCE [LARGE SCALE GENOMIC DNA]</scope>
    <source>
        <strain evidence="5">JCM 19134</strain>
    </source>
</reference>
<dbReference type="GO" id="GO:0046872">
    <property type="term" value="F:metal ion binding"/>
    <property type="evidence" value="ECO:0007669"/>
    <property type="project" value="UniProtKB-KW"/>
</dbReference>
<keyword evidence="5" id="KW-1185">Reference proteome</keyword>
<evidence type="ECO:0000313" key="5">
    <source>
        <dbReference type="Proteomes" id="UP001409585"/>
    </source>
</evidence>
<dbReference type="EMBL" id="BAABLX010000012">
    <property type="protein sequence ID" value="GAA4941122.1"/>
    <property type="molecule type" value="Genomic_DNA"/>
</dbReference>
<dbReference type="PANTHER" id="PTHR43344:SF13">
    <property type="entry name" value="PHOSPHATASE RV3661-RELATED"/>
    <property type="match status" value="1"/>
</dbReference>
<dbReference type="GO" id="GO:0016787">
    <property type="term" value="F:hydrolase activity"/>
    <property type="evidence" value="ECO:0007669"/>
    <property type="project" value="UniProtKB-KW"/>
</dbReference>